<accession>A0ABP1N0R4</accession>
<keyword evidence="5" id="KW-0464">Manganese</keyword>
<evidence type="ECO:0000256" key="1">
    <source>
        <dbReference type="ARBA" id="ARBA00022722"/>
    </source>
</evidence>
<dbReference type="InterPro" id="IPR003034">
    <property type="entry name" value="SAP_dom"/>
</dbReference>
<dbReference type="InterPro" id="IPR049126">
    <property type="entry name" value="FAN1-like_TPR"/>
</dbReference>
<keyword evidence="5" id="KW-0227">DNA damage</keyword>
<evidence type="ECO:0000256" key="2">
    <source>
        <dbReference type="ARBA" id="ARBA00022723"/>
    </source>
</evidence>
<comment type="cofactor">
    <cofactor evidence="5">
        <name>Mg(2+)</name>
        <dbReference type="ChEBI" id="CHEBI:18420"/>
    </cofactor>
    <cofactor evidence="5">
        <name>Mn(2+)</name>
        <dbReference type="ChEBI" id="CHEBI:29035"/>
    </cofactor>
</comment>
<keyword evidence="5" id="KW-0234">DNA repair</keyword>
<dbReference type="Proteomes" id="UP001642520">
    <property type="component" value="Unassembled WGS sequence"/>
</dbReference>
<sequence>MLKQTCIDQYYKSAVKKRASNTANVKVHSTATSSKNKRRGIRTSRNVRPNTYSSVNEVLEICLDEDTSPNDCEIIEHYDCLPSSVDTKHERKRNILNTTNEIDLKISKRINDDQLKITLSNTPVKVQAIHNCDSNNHLKGTPSDSQSSPDRNDLSLRTLQSNNSFSTPHKSNYTYKVQSGKSPETVVRKKLFDDRIDTEIINQSIEHLNLAKQGAIPQNSFKLEEIYSKTTFNYQYSGINSKTQIKYELDDINICDDLNSKVLFTTIFNVFSNPINCGYFDENELDFIYSILTLSADAQKLLVSMIKRKKGWFRKSNLPEITENMEQELVSHSICTFDIKSVDLHQILTLLQVDELRQLCQKMNFTSKGNKEDNIKKLLQLAKNKPLFPGIKDPTNSLYDSILNILGYCVCLTTKTWDIINKIITLLLPNNDPKFSMADTFYMLSHIYLRKIIYPNNSGYTFPVFSNSVHLMSYIDAKSTLSATLKYIREKKWKAVLEHGNSAMNVLPQLLENDSITFKNFALPMHVRRYNQTYLWLKILNASIDAFKKVGDKKQAVEALNLLLNQNYYLHDYRGKWYADLALIEMHHLKNIEVSASIIMQALGEEKLTLVDNVCLLERANKIYKRKTGVNSNTKAFIKNTLDDNNHLMSKYKAASITIHGTLIPTNKSGNKSVWCIENKKVPVETVALHYYRDQGFPKGLHCEGALPIALFFTLFWEELYDMHIPGAFVTPYSEAPGDLFTEEFYKNRKEKIDLKLTKISTLNSKLLSSWMGRRYHMYSQYQSAMSSLQDLEMTEIVHCLGTNGVVGICKRLIENYKLWKAGFPDLIVWNYETKKHKIVEVKGPRDVLSTKQQLWLEYLYQLELNVELCLVEDKYNEKRKNETMHESEMYYE</sequence>
<proteinExistence type="inferred from homology"/>
<dbReference type="Pfam" id="PF08774">
    <property type="entry name" value="VRR_NUC"/>
    <property type="match status" value="1"/>
</dbReference>
<dbReference type="CDD" id="cd22326">
    <property type="entry name" value="FAN1-like"/>
    <property type="match status" value="1"/>
</dbReference>
<keyword evidence="9" id="KW-1185">Reference proteome</keyword>
<comment type="catalytic activity">
    <reaction evidence="5">
        <text>Hydrolytically removes 5'-nucleotides successively from the 3'-hydroxy termini of 3'-hydroxy-terminated oligonucleotides.</text>
        <dbReference type="EC" id="3.1.4.1"/>
    </reaction>
</comment>
<feature type="domain" description="SAP" evidence="7">
    <location>
        <begin position="348"/>
        <end position="382"/>
    </location>
</feature>
<comment type="caution">
    <text evidence="8">The sequence shown here is derived from an EMBL/GenBank/DDBJ whole genome shotgun (WGS) entry which is preliminary data.</text>
</comment>
<evidence type="ECO:0000256" key="4">
    <source>
        <dbReference type="ARBA" id="ARBA00022842"/>
    </source>
</evidence>
<dbReference type="EMBL" id="CAXAJV020001281">
    <property type="protein sequence ID" value="CAL7933255.1"/>
    <property type="molecule type" value="Genomic_DNA"/>
</dbReference>
<name>A0ABP1N0R4_XYLVO</name>
<comment type="function">
    <text evidence="5">Nuclease required for the repair of DNA interstrand cross-links (ICL). Acts as a 5'-3' exonuclease that anchors at a cut end of DNA and cleaves DNA successively at every third nucleotide, allowing to excise an ICL from one strand through flanking incisions.</text>
</comment>
<dbReference type="PANTHER" id="PTHR15749:SF4">
    <property type="entry name" value="FANCONI-ASSOCIATED NUCLEASE 1"/>
    <property type="match status" value="1"/>
</dbReference>
<dbReference type="EC" id="3.1.4.1" evidence="5"/>
<feature type="region of interest" description="Disordered" evidence="6">
    <location>
        <begin position="133"/>
        <end position="152"/>
    </location>
</feature>
<evidence type="ECO:0000259" key="7">
    <source>
        <dbReference type="PROSITE" id="PS50800"/>
    </source>
</evidence>
<protein>
    <recommendedName>
        <fullName evidence="5">Fanconi-associated nuclease</fullName>
        <ecNumber evidence="5">3.1.4.1</ecNumber>
    </recommendedName>
</protein>
<keyword evidence="3 5" id="KW-0378">Hydrolase</keyword>
<evidence type="ECO:0000313" key="9">
    <source>
        <dbReference type="Proteomes" id="UP001642520"/>
    </source>
</evidence>
<evidence type="ECO:0000256" key="3">
    <source>
        <dbReference type="ARBA" id="ARBA00022801"/>
    </source>
</evidence>
<dbReference type="InterPro" id="IPR049132">
    <property type="entry name" value="FAN1-like_euk"/>
</dbReference>
<organism evidence="8 9">
    <name type="scientific">Xylocopa violacea</name>
    <name type="common">Violet carpenter bee</name>
    <name type="synonym">Apis violacea</name>
    <dbReference type="NCBI Taxonomy" id="135666"/>
    <lineage>
        <taxon>Eukaryota</taxon>
        <taxon>Metazoa</taxon>
        <taxon>Ecdysozoa</taxon>
        <taxon>Arthropoda</taxon>
        <taxon>Hexapoda</taxon>
        <taxon>Insecta</taxon>
        <taxon>Pterygota</taxon>
        <taxon>Neoptera</taxon>
        <taxon>Endopterygota</taxon>
        <taxon>Hymenoptera</taxon>
        <taxon>Apocrita</taxon>
        <taxon>Aculeata</taxon>
        <taxon>Apoidea</taxon>
        <taxon>Anthophila</taxon>
        <taxon>Apidae</taxon>
        <taxon>Xylocopa</taxon>
        <taxon>Xylocopa</taxon>
    </lineage>
</organism>
<dbReference type="PROSITE" id="PS50800">
    <property type="entry name" value="SAP"/>
    <property type="match status" value="1"/>
</dbReference>
<evidence type="ECO:0000313" key="8">
    <source>
        <dbReference type="EMBL" id="CAL7933255.1"/>
    </source>
</evidence>
<dbReference type="SMART" id="SM00990">
    <property type="entry name" value="VRR_NUC"/>
    <property type="match status" value="1"/>
</dbReference>
<feature type="region of interest" description="Disordered" evidence="6">
    <location>
        <begin position="22"/>
        <end position="46"/>
    </location>
</feature>
<keyword evidence="1 5" id="KW-0540">Nuclease</keyword>
<keyword evidence="2 5" id="KW-0479">Metal-binding</keyword>
<keyword evidence="5" id="KW-0539">Nucleus</keyword>
<keyword evidence="4 5" id="KW-0460">Magnesium</keyword>
<comment type="subcellular location">
    <subcellularLocation>
        <location evidence="5">Nucleus</location>
    </subcellularLocation>
</comment>
<reference evidence="8 9" key="1">
    <citation type="submission" date="2024-08" db="EMBL/GenBank/DDBJ databases">
        <authorList>
            <person name="Will J Nash"/>
            <person name="Angela Man"/>
            <person name="Seanna McTaggart"/>
            <person name="Kendall Baker"/>
            <person name="Tom Barker"/>
            <person name="Leah Catchpole"/>
            <person name="Alex Durrant"/>
            <person name="Karim Gharbi"/>
            <person name="Naomi Irish"/>
            <person name="Gemy Kaithakottil"/>
            <person name="Debby Ku"/>
            <person name="Aaliyah Providence"/>
            <person name="Felix Shaw"/>
            <person name="David Swarbreck"/>
            <person name="Chris Watkins"/>
            <person name="Ann M. McCartney"/>
            <person name="Giulio Formenti"/>
            <person name="Alice Mouton"/>
            <person name="Noel Vella"/>
            <person name="Bjorn M von Reumont"/>
            <person name="Adriana Vella"/>
            <person name="Wilfried Haerty"/>
        </authorList>
    </citation>
    <scope>NUCLEOTIDE SEQUENCE [LARGE SCALE GENOMIC DNA]</scope>
</reference>
<dbReference type="InterPro" id="IPR033315">
    <property type="entry name" value="Fan1-like"/>
</dbReference>
<evidence type="ECO:0000256" key="5">
    <source>
        <dbReference type="RuleBase" id="RU365033"/>
    </source>
</evidence>
<evidence type="ECO:0000256" key="6">
    <source>
        <dbReference type="SAM" id="MobiDB-lite"/>
    </source>
</evidence>
<feature type="compositionally biased region" description="Polar residues" evidence="6">
    <location>
        <begin position="22"/>
        <end position="34"/>
    </location>
</feature>
<gene>
    <name evidence="8" type="ORF">XYLVIOL_LOCUS386</name>
</gene>
<dbReference type="PANTHER" id="PTHR15749">
    <property type="entry name" value="FANCONI-ASSOCIATED NUCLEASE 1"/>
    <property type="match status" value="1"/>
</dbReference>
<dbReference type="InterPro" id="IPR014883">
    <property type="entry name" value="VRR_NUC"/>
</dbReference>
<comment type="similarity">
    <text evidence="5">Belongs to the FAN1 family.</text>
</comment>
<dbReference type="Pfam" id="PF21170">
    <property type="entry name" value="FAN1_TPR"/>
    <property type="match status" value="1"/>
</dbReference>